<evidence type="ECO:0000313" key="4">
    <source>
        <dbReference type="EMBL" id="RXH82403.1"/>
    </source>
</evidence>
<feature type="region of interest" description="Disordered" evidence="2">
    <location>
        <begin position="136"/>
        <end position="178"/>
    </location>
</feature>
<accession>A0A498IME2</accession>
<organism evidence="4 5">
    <name type="scientific">Malus domestica</name>
    <name type="common">Apple</name>
    <name type="synonym">Pyrus malus</name>
    <dbReference type="NCBI Taxonomy" id="3750"/>
    <lineage>
        <taxon>Eukaryota</taxon>
        <taxon>Viridiplantae</taxon>
        <taxon>Streptophyta</taxon>
        <taxon>Embryophyta</taxon>
        <taxon>Tracheophyta</taxon>
        <taxon>Spermatophyta</taxon>
        <taxon>Magnoliopsida</taxon>
        <taxon>eudicotyledons</taxon>
        <taxon>Gunneridae</taxon>
        <taxon>Pentapetalae</taxon>
        <taxon>rosids</taxon>
        <taxon>fabids</taxon>
        <taxon>Rosales</taxon>
        <taxon>Rosaceae</taxon>
        <taxon>Amygdaloideae</taxon>
        <taxon>Maleae</taxon>
        <taxon>Malus</taxon>
    </lineage>
</organism>
<dbReference type="InterPro" id="IPR016193">
    <property type="entry name" value="Cytidine_deaminase-like"/>
</dbReference>
<name>A0A498IME2_MALDO</name>
<dbReference type="AlphaFoldDB" id="A0A498IME2"/>
<dbReference type="InterPro" id="IPR002125">
    <property type="entry name" value="CMP_dCMP_dom"/>
</dbReference>
<dbReference type="PANTHER" id="PTHR47543">
    <property type="entry name" value="OS08G0169600 PROTEIN"/>
    <property type="match status" value="1"/>
</dbReference>
<keyword evidence="1" id="KW-0175">Coiled coil</keyword>
<dbReference type="EMBL" id="RDQH01000338">
    <property type="protein sequence ID" value="RXH82403.1"/>
    <property type="molecule type" value="Genomic_DNA"/>
</dbReference>
<dbReference type="Gene3D" id="3.40.140.10">
    <property type="entry name" value="Cytidine Deaminase, domain 2"/>
    <property type="match status" value="1"/>
</dbReference>
<dbReference type="GO" id="GO:0006368">
    <property type="term" value="P:transcription elongation by RNA polymerase II"/>
    <property type="evidence" value="ECO:0007669"/>
    <property type="project" value="InterPro"/>
</dbReference>
<dbReference type="STRING" id="3750.A0A498IME2"/>
<dbReference type="GO" id="GO:0070449">
    <property type="term" value="C:elongin complex"/>
    <property type="evidence" value="ECO:0007669"/>
    <property type="project" value="InterPro"/>
</dbReference>
<dbReference type="GO" id="GO:0003824">
    <property type="term" value="F:catalytic activity"/>
    <property type="evidence" value="ECO:0007669"/>
    <property type="project" value="InterPro"/>
</dbReference>
<dbReference type="InterPro" id="IPR010684">
    <property type="entry name" value="RNA_pol_II_trans_fac_SIII_A"/>
</dbReference>
<dbReference type="Pfam" id="PF06881">
    <property type="entry name" value="Elongin_A"/>
    <property type="match status" value="1"/>
</dbReference>
<evidence type="ECO:0000313" key="5">
    <source>
        <dbReference type="Proteomes" id="UP000290289"/>
    </source>
</evidence>
<sequence>MDVEAKAAAPPSMVADLLHHNGGNVSDIEFSVLEKILPQCTVGELRQVEKSSGGRDLSPVTDKLWRKFYEQKFGPLMTDAASKRMKENERYRWMELFDSKEKEELDEAEKKAAERLKRRYKEEALRKQSRRVVVCKETEVTSSSRNKRKRSEDEVPSSSSNKGSNSGSSCGGDDGPVRKRKESLIMKKARKILSTLSHLLNLSISHFAFFLLSFHVPLIFLSSSTQSHFPSMAESNDFGCFGYSLLFFFLAVVEAQDRTLSVASAFAAHQEGNTKPVLCKQGRYFATRSGLHIYNALPFVLIVQPVVQDRDHKFLTEAVGEAYKGVDCGDGGPFGAVIVRDDEIVVSCHNMVLKYTDPTAHAVTAIRERLVYGAKAEAAIAIGFDDFIADALRGTAFYQKAHMEIKKADGNGAVIAEQKVQPSL</sequence>
<evidence type="ECO:0000256" key="1">
    <source>
        <dbReference type="SAM" id="Coils"/>
    </source>
</evidence>
<gene>
    <name evidence="4" type="ORF">DVH24_036744</name>
</gene>
<evidence type="ECO:0000256" key="2">
    <source>
        <dbReference type="SAM" id="MobiDB-lite"/>
    </source>
</evidence>
<dbReference type="PANTHER" id="PTHR47543:SF2">
    <property type="entry name" value="RNA POLYMERASE II TRANSCRIPTION FACTOR SIII SUBUNIT A"/>
    <property type="match status" value="1"/>
</dbReference>
<dbReference type="Proteomes" id="UP000290289">
    <property type="component" value="Chromosome 12"/>
</dbReference>
<protein>
    <recommendedName>
        <fullName evidence="3">CMP/dCMP-type deaminase domain-containing protein</fullName>
    </recommendedName>
</protein>
<feature type="coiled-coil region" evidence="1">
    <location>
        <begin position="103"/>
        <end position="130"/>
    </location>
</feature>
<dbReference type="SUPFAM" id="SSF53927">
    <property type="entry name" value="Cytidine deaminase-like"/>
    <property type="match status" value="1"/>
</dbReference>
<proteinExistence type="predicted"/>
<comment type="caution">
    <text evidence="4">The sequence shown here is derived from an EMBL/GenBank/DDBJ whole genome shotgun (WGS) entry which is preliminary data.</text>
</comment>
<keyword evidence="5" id="KW-1185">Reference proteome</keyword>
<dbReference type="Pfam" id="PF00383">
    <property type="entry name" value="dCMP_cyt_deam_1"/>
    <property type="match status" value="1"/>
</dbReference>
<evidence type="ECO:0000259" key="3">
    <source>
        <dbReference type="Pfam" id="PF00383"/>
    </source>
</evidence>
<feature type="compositionally biased region" description="Low complexity" evidence="2">
    <location>
        <begin position="157"/>
        <end position="168"/>
    </location>
</feature>
<feature type="domain" description="CMP/dCMP-type deaminase" evidence="3">
    <location>
        <begin position="310"/>
        <end position="368"/>
    </location>
</feature>
<dbReference type="Gene3D" id="6.10.250.3180">
    <property type="match status" value="1"/>
</dbReference>
<reference evidence="4 5" key="1">
    <citation type="submission" date="2018-10" db="EMBL/GenBank/DDBJ databases">
        <title>A high-quality apple genome assembly.</title>
        <authorList>
            <person name="Hu J."/>
        </authorList>
    </citation>
    <scope>NUCLEOTIDE SEQUENCE [LARGE SCALE GENOMIC DNA]</scope>
    <source>
        <strain evidence="5">cv. HFTH1</strain>
        <tissue evidence="4">Young leaf</tissue>
    </source>
</reference>